<dbReference type="AlphaFoldDB" id="A0A1H2GJS7"/>
<protein>
    <recommendedName>
        <fullName evidence="3">Apea-like HEPN domain-containing protein</fullName>
    </recommendedName>
</protein>
<keyword evidence="2" id="KW-1185">Reference proteome</keyword>
<proteinExistence type="predicted"/>
<sequence length="444" mass="50497">MSPDKSLVAALQTLWDIPPPGPHNLWSSREFVALKELLTKRYRSGKSTFGLEPSIGNALRSLGLPCSTSHLLNQPRPEMEKVAAALAHEFQRTTTRRRYLCPLDMADELPSFQFGNARMGRFDAAELEVLFNAPRLERCYPGIRLDARRLSQFHWLVVEEDVSVRSESGDRQFSWLDLPIGKDLGEIVPHRGRFPAEVESALFFLLLAPWEDWAEMTDVDWRGFQLPWVYTVDDDLCAFPQPPPPPERLSWEPCSYQVDHDEWEESECPMWLRTWATAKDVRQALEARWGLMQAASVQASELFSTPVEHFLVRAFLSDGIDEVMAHLIMIEAAFGAEADHRRKLRLTGDNYDESPTRRVAARLSAAIVEPGAAEEYLDLYDMRCTYVHGRPEGRIISTQQRVLARRLARKAANALVGLAQAQQSREIVLLDLLNRGVKNLPPKP</sequence>
<dbReference type="OrthoDB" id="6792909at2"/>
<dbReference type="RefSeq" id="WP_057725780.1">
    <property type="nucleotide sequence ID" value="NZ_JYLM01000012.1"/>
</dbReference>
<evidence type="ECO:0000313" key="2">
    <source>
        <dbReference type="Proteomes" id="UP000183653"/>
    </source>
</evidence>
<name>A0A1H2GJS7_9PSED</name>
<reference evidence="1 2" key="1">
    <citation type="submission" date="2016-10" db="EMBL/GenBank/DDBJ databases">
        <authorList>
            <person name="Varghese N."/>
            <person name="Submissions S."/>
        </authorList>
    </citation>
    <scope>NUCLEOTIDE SEQUENCE [LARGE SCALE GENOMIC DNA]</scope>
    <source>
        <strain evidence="1 2">BS2775</strain>
    </source>
</reference>
<evidence type="ECO:0008006" key="3">
    <source>
        <dbReference type="Google" id="ProtNLM"/>
    </source>
</evidence>
<gene>
    <name evidence="1" type="ORF">SAMN04490197_3724</name>
</gene>
<dbReference type="Proteomes" id="UP000183653">
    <property type="component" value="Chromosome I"/>
</dbReference>
<accession>A0A1H2GJS7</accession>
<organism evidence="1 2">
    <name type="scientific">Pseudomonas orientalis</name>
    <dbReference type="NCBI Taxonomy" id="76758"/>
    <lineage>
        <taxon>Bacteria</taxon>
        <taxon>Pseudomonadati</taxon>
        <taxon>Pseudomonadota</taxon>
        <taxon>Gammaproteobacteria</taxon>
        <taxon>Pseudomonadales</taxon>
        <taxon>Pseudomonadaceae</taxon>
        <taxon>Pseudomonas</taxon>
    </lineage>
</organism>
<evidence type="ECO:0000313" key="1">
    <source>
        <dbReference type="EMBL" id="SDU19658.1"/>
    </source>
</evidence>
<dbReference type="EMBL" id="LT629782">
    <property type="protein sequence ID" value="SDU19658.1"/>
    <property type="molecule type" value="Genomic_DNA"/>
</dbReference>